<dbReference type="OrthoDB" id="2268240at2759"/>
<keyword evidence="1" id="KW-0732">Signal</keyword>
<dbReference type="AlphaFoldDB" id="A0A068SE86"/>
<dbReference type="EMBL" id="CBTN010000098">
    <property type="protein sequence ID" value="CDH60584.1"/>
    <property type="molecule type" value="Genomic_DNA"/>
</dbReference>
<keyword evidence="3" id="KW-1185">Reference proteome</keyword>
<feature type="signal peptide" evidence="1">
    <location>
        <begin position="1"/>
        <end position="21"/>
    </location>
</feature>
<evidence type="ECO:0000256" key="1">
    <source>
        <dbReference type="SAM" id="SignalP"/>
    </source>
</evidence>
<evidence type="ECO:0008006" key="4">
    <source>
        <dbReference type="Google" id="ProtNLM"/>
    </source>
</evidence>
<gene>
    <name evidence="2" type="ORF">LCOR_11366.1</name>
</gene>
<accession>A0A068SE86</accession>
<organism evidence="2 3">
    <name type="scientific">Lichtheimia corymbifera JMRC:FSU:9682</name>
    <dbReference type="NCBI Taxonomy" id="1263082"/>
    <lineage>
        <taxon>Eukaryota</taxon>
        <taxon>Fungi</taxon>
        <taxon>Fungi incertae sedis</taxon>
        <taxon>Mucoromycota</taxon>
        <taxon>Mucoromycotina</taxon>
        <taxon>Mucoromycetes</taxon>
        <taxon>Mucorales</taxon>
        <taxon>Lichtheimiaceae</taxon>
        <taxon>Lichtheimia</taxon>
    </lineage>
</organism>
<name>A0A068SE86_9FUNG</name>
<evidence type="ECO:0000313" key="3">
    <source>
        <dbReference type="Proteomes" id="UP000027586"/>
    </source>
</evidence>
<proteinExistence type="predicted"/>
<reference evidence="2" key="1">
    <citation type="submission" date="2013-08" db="EMBL/GenBank/DDBJ databases">
        <title>Gene expansion shapes genome architecture in the human pathogen Lichtheimia corymbifera: an evolutionary genomics analysis in the ancient terrestrial Mucorales (Mucoromycotina).</title>
        <authorList>
            <person name="Schwartze V.U."/>
            <person name="Winter S."/>
            <person name="Shelest E."/>
            <person name="Marcet-Houben M."/>
            <person name="Horn F."/>
            <person name="Wehner S."/>
            <person name="Hoffmann K."/>
            <person name="Riege K."/>
            <person name="Sammeth M."/>
            <person name="Nowrousian M."/>
            <person name="Valiante V."/>
            <person name="Linde J."/>
            <person name="Jacobsen I.D."/>
            <person name="Marz M."/>
            <person name="Brakhage A.A."/>
            <person name="Gabaldon T."/>
            <person name="Bocker S."/>
            <person name="Voigt K."/>
        </authorList>
    </citation>
    <scope>NUCLEOTIDE SEQUENCE [LARGE SCALE GENOMIC DNA]</scope>
    <source>
        <strain evidence="2">FSU 9682</strain>
    </source>
</reference>
<dbReference type="Proteomes" id="UP000027586">
    <property type="component" value="Unassembled WGS sequence"/>
</dbReference>
<protein>
    <recommendedName>
        <fullName evidence="4">Lipocalin-like domain-containing protein</fullName>
    </recommendedName>
</protein>
<dbReference type="VEuPathDB" id="FungiDB:LCOR_11366.1"/>
<feature type="chain" id="PRO_5001653134" description="Lipocalin-like domain-containing protein" evidence="1">
    <location>
        <begin position="22"/>
        <end position="280"/>
    </location>
</feature>
<sequence>MSKQMSAAILLFYCLLRLVSGLYMPSSSRDLAGDTAHYHGRRHDLTTSDDDATAIFGTWYMIGASPNMQNMMVNSNLSAVQGMACGCAYIDLSAGEGTMDTAASNDDDDDQCNNVVDVKTYCDLTSSGGNPSATGQIATIGYAIPENNTTSTSSSGQEITLEYTIDTLMLSLGNWSQAPAMNQSMPVNYTMEIHSKLLNASSSSCNDSDNDANNGGSSCGLLSWTDIDSQRYTALYTHEATVNQSVFDDLVKQAGDYGKDLVHLNTTCASSNSTIHNNNM</sequence>
<evidence type="ECO:0000313" key="2">
    <source>
        <dbReference type="EMBL" id="CDH60584.1"/>
    </source>
</evidence>
<comment type="caution">
    <text evidence="2">The sequence shown here is derived from an EMBL/GenBank/DDBJ whole genome shotgun (WGS) entry which is preliminary data.</text>
</comment>